<keyword evidence="1" id="KW-1133">Transmembrane helix</keyword>
<feature type="transmembrane region" description="Helical" evidence="1">
    <location>
        <begin position="20"/>
        <end position="38"/>
    </location>
</feature>
<gene>
    <name evidence="3" type="ORF">F544_8240</name>
</gene>
<evidence type="ECO:0000313" key="3">
    <source>
        <dbReference type="EMBL" id="AHG86055.1"/>
    </source>
</evidence>
<organism evidence="3 4">
    <name type="scientific">Bibersteinia trehalosi USDA-ARS-USMARC-190</name>
    <dbReference type="NCBI Taxonomy" id="1263832"/>
    <lineage>
        <taxon>Bacteria</taxon>
        <taxon>Pseudomonadati</taxon>
        <taxon>Pseudomonadota</taxon>
        <taxon>Gammaproteobacteria</taxon>
        <taxon>Pasteurellales</taxon>
        <taxon>Pasteurellaceae</taxon>
        <taxon>Bibersteinia</taxon>
    </lineage>
</organism>
<dbReference type="Proteomes" id="UP000019086">
    <property type="component" value="Chromosome"/>
</dbReference>
<keyword evidence="1" id="KW-0812">Transmembrane</keyword>
<dbReference type="InterPro" id="IPR041115">
    <property type="entry name" value="SLATT_5"/>
</dbReference>
<dbReference type="EMBL" id="CP006956">
    <property type="protein sequence ID" value="AHG86055.1"/>
    <property type="molecule type" value="Genomic_DNA"/>
</dbReference>
<dbReference type="Pfam" id="PF18160">
    <property type="entry name" value="SLATT_5"/>
    <property type="match status" value="1"/>
</dbReference>
<reference evidence="3 4" key="1">
    <citation type="submission" date="2013-12" db="EMBL/GenBank/DDBJ databases">
        <title>Annotation of the Bibersteinia trehalosi USDA-ARS-USMARC-190 complete genome.</title>
        <authorList>
            <person name="Harhay G.P."/>
            <person name="McVey S."/>
            <person name="Clawson M.L."/>
            <person name="Bono J."/>
            <person name="Heaton M.P."/>
            <person name="Chitko-Mckown C.G."/>
            <person name="Harhay D.M."/>
            <person name="Smith T.P.L."/>
        </authorList>
    </citation>
    <scope>NUCLEOTIDE SEQUENCE [LARGE SCALE GENOMIC DNA]</scope>
    <source>
        <strain evidence="3 4">USDA-ARS-USMARC-190</strain>
    </source>
</reference>
<evidence type="ECO:0000313" key="4">
    <source>
        <dbReference type="Proteomes" id="UP000019086"/>
    </source>
</evidence>
<dbReference type="HOGENOM" id="CLU_2231284_0_0_6"/>
<dbReference type="AlphaFoldDB" id="W0R6Y2"/>
<feature type="domain" description="SMODS and SLOG-associating 2TM effector" evidence="2">
    <location>
        <begin position="5"/>
        <end position="102"/>
    </location>
</feature>
<proteinExistence type="predicted"/>
<protein>
    <recommendedName>
        <fullName evidence="2">SMODS and SLOG-associating 2TM effector domain-containing protein</fullName>
    </recommendedName>
</protein>
<accession>W0R6Y2</accession>
<dbReference type="NCBIfam" id="NF033631">
    <property type="entry name" value="SLATT_5"/>
    <property type="match status" value="1"/>
</dbReference>
<name>W0R6Y2_BIBTR</name>
<evidence type="ECO:0000259" key="2">
    <source>
        <dbReference type="Pfam" id="PF18160"/>
    </source>
</evidence>
<keyword evidence="1" id="KW-0472">Membrane</keyword>
<evidence type="ECO:0000256" key="1">
    <source>
        <dbReference type="SAM" id="Phobius"/>
    </source>
</evidence>
<dbReference type="KEGG" id="btra:F544_8240"/>
<sequence length="105" mass="11917">MQNAGIKLEFPTNVLNTMSIFLAVAVLVYSVVIGTARYEARADKLTQCGDNLKDLSRELDNQSENSSINITDLEKKYSHLISDTENHTRTDYLAATLEMRRDFMQ</sequence>